<dbReference type="EMBL" id="DSBT01000314">
    <property type="protein sequence ID" value="HDP78511.1"/>
    <property type="molecule type" value="Genomic_DNA"/>
</dbReference>
<dbReference type="AlphaFoldDB" id="A0A7C1CXQ4"/>
<dbReference type="InterPro" id="IPR002933">
    <property type="entry name" value="Peptidase_M20"/>
</dbReference>
<dbReference type="GO" id="GO:0006526">
    <property type="term" value="P:L-arginine biosynthetic process"/>
    <property type="evidence" value="ECO:0007669"/>
    <property type="project" value="TreeGrafter"/>
</dbReference>
<proteinExistence type="predicted"/>
<keyword evidence="4" id="KW-0862">Zinc</keyword>
<evidence type="ECO:0000256" key="2">
    <source>
        <dbReference type="ARBA" id="ARBA00022723"/>
    </source>
</evidence>
<dbReference type="InterPro" id="IPR036264">
    <property type="entry name" value="Bact_exopeptidase_dim_dom"/>
</dbReference>
<evidence type="ECO:0000256" key="3">
    <source>
        <dbReference type="ARBA" id="ARBA00022801"/>
    </source>
</evidence>
<dbReference type="NCBIfam" id="NF009555">
    <property type="entry name" value="PRK13004.1"/>
    <property type="match status" value="1"/>
</dbReference>
<dbReference type="PANTHER" id="PTHR43808">
    <property type="entry name" value="ACETYLORNITHINE DEACETYLASE"/>
    <property type="match status" value="1"/>
</dbReference>
<comment type="cofactor">
    <cofactor evidence="1">
        <name>Zn(2+)</name>
        <dbReference type="ChEBI" id="CHEBI:29105"/>
    </cofactor>
</comment>
<sequence length="396" mass="44390">MSRDLLTKAESYREELTEFLRDLVSIKSFSAGEREVVQRIRKEMEKVGFDEVRIDGLGNILGRIGSGKRVIAMDAHIDTVEVGNEKLWEVDPFGGVVSDGVIYGRGASDQKAGMAAMVYGARIMKEEGLLGDFTLYVTGTVMEEDCDGLCWRYIIKEDGIIPDYVVITEPTNLNIYRGHRGRMELQVRTSGLSCHASAPERGINAIYKMSRIIEEIERLNERLTDDSFLGKGTIAVTQIFFKSPSQNAVADECTIQLDRRLTAGETKETVIRELQEAIQMAGEEAEIVELFYERPSYTGTVYPVEKYFPTWLMEEDSEIVQKTVNTYREVFGEEPFVDKWTFSTNGIATAGVFSIPTIGFGPANEIFAHSPDDQCPVDHLVRAAAMYALLPLRLSQ</sequence>
<dbReference type="InterPro" id="IPR050072">
    <property type="entry name" value="Peptidase_M20A"/>
</dbReference>
<dbReference type="Pfam" id="PF01546">
    <property type="entry name" value="Peptidase_M20"/>
    <property type="match status" value="1"/>
</dbReference>
<reference evidence="6" key="1">
    <citation type="journal article" date="2020" name="mSystems">
        <title>Genome- and Community-Level Interaction Insights into Carbon Utilization and Element Cycling Functions of Hydrothermarchaeota in Hydrothermal Sediment.</title>
        <authorList>
            <person name="Zhou Z."/>
            <person name="Liu Y."/>
            <person name="Xu W."/>
            <person name="Pan J."/>
            <person name="Luo Z.H."/>
            <person name="Li M."/>
        </authorList>
    </citation>
    <scope>NUCLEOTIDE SEQUENCE [LARGE SCALE GENOMIC DNA]</scope>
    <source>
        <strain evidence="6">SpSt-1179</strain>
    </source>
</reference>
<protein>
    <submittedName>
        <fullName evidence="6">YgeY family selenium metabolism-linked hydrolase</fullName>
    </submittedName>
</protein>
<dbReference type="Gene3D" id="3.30.70.360">
    <property type="match status" value="1"/>
</dbReference>
<comment type="caution">
    <text evidence="6">The sequence shown here is derived from an EMBL/GenBank/DDBJ whole genome shotgun (WGS) entry which is preliminary data.</text>
</comment>
<dbReference type="NCBIfam" id="TIGR03526">
    <property type="entry name" value="selenium_YgeY"/>
    <property type="match status" value="1"/>
</dbReference>
<dbReference type="SUPFAM" id="SSF55031">
    <property type="entry name" value="Bacterial exopeptidase dimerisation domain"/>
    <property type="match status" value="1"/>
</dbReference>
<keyword evidence="2" id="KW-0479">Metal-binding</keyword>
<name>A0A7C1CXQ4_9BACT</name>
<dbReference type="InterPro" id="IPR011650">
    <property type="entry name" value="Peptidase_M20_dimer"/>
</dbReference>
<dbReference type="GO" id="GO:0008777">
    <property type="term" value="F:acetylornithine deacetylase activity"/>
    <property type="evidence" value="ECO:0007669"/>
    <property type="project" value="TreeGrafter"/>
</dbReference>
<evidence type="ECO:0000256" key="1">
    <source>
        <dbReference type="ARBA" id="ARBA00001947"/>
    </source>
</evidence>
<keyword evidence="3 6" id="KW-0378">Hydrolase</keyword>
<dbReference type="SUPFAM" id="SSF53187">
    <property type="entry name" value="Zn-dependent exopeptidases"/>
    <property type="match status" value="1"/>
</dbReference>
<dbReference type="InterPro" id="IPR001261">
    <property type="entry name" value="ArgE/DapE_CS"/>
</dbReference>
<dbReference type="PANTHER" id="PTHR43808:SF31">
    <property type="entry name" value="N-ACETYL-L-CITRULLINE DEACETYLASE"/>
    <property type="match status" value="1"/>
</dbReference>
<dbReference type="Gene3D" id="3.40.630.10">
    <property type="entry name" value="Zn peptidases"/>
    <property type="match status" value="2"/>
</dbReference>
<dbReference type="PROSITE" id="PS00758">
    <property type="entry name" value="ARGE_DAPE_CPG2_1"/>
    <property type="match status" value="1"/>
</dbReference>
<dbReference type="Proteomes" id="UP000886198">
    <property type="component" value="Unassembled WGS sequence"/>
</dbReference>
<dbReference type="InterPro" id="IPR017706">
    <property type="entry name" value="Peptidase_M20/DapE_YgeY"/>
</dbReference>
<feature type="domain" description="Peptidase M20 dimerisation" evidence="5">
    <location>
        <begin position="178"/>
        <end position="282"/>
    </location>
</feature>
<evidence type="ECO:0000313" key="6">
    <source>
        <dbReference type="EMBL" id="HDP78511.1"/>
    </source>
</evidence>
<dbReference type="Pfam" id="PF07687">
    <property type="entry name" value="M20_dimer"/>
    <property type="match status" value="1"/>
</dbReference>
<dbReference type="GO" id="GO:0046872">
    <property type="term" value="F:metal ion binding"/>
    <property type="evidence" value="ECO:0007669"/>
    <property type="project" value="UniProtKB-KW"/>
</dbReference>
<organism evidence="6">
    <name type="scientific">Mesotoga infera</name>
    <dbReference type="NCBI Taxonomy" id="1236046"/>
    <lineage>
        <taxon>Bacteria</taxon>
        <taxon>Thermotogati</taxon>
        <taxon>Thermotogota</taxon>
        <taxon>Thermotogae</taxon>
        <taxon>Kosmotogales</taxon>
        <taxon>Kosmotogaceae</taxon>
        <taxon>Mesotoga</taxon>
    </lineage>
</organism>
<evidence type="ECO:0000259" key="5">
    <source>
        <dbReference type="Pfam" id="PF07687"/>
    </source>
</evidence>
<accession>A0A7C1CXQ4</accession>
<evidence type="ECO:0000256" key="4">
    <source>
        <dbReference type="ARBA" id="ARBA00022833"/>
    </source>
</evidence>
<gene>
    <name evidence="6" type="ORF">ENN47_10090</name>
</gene>